<dbReference type="InterPro" id="IPR016153">
    <property type="entry name" value="Heat_shock_Hsp33_N"/>
</dbReference>
<keyword evidence="4" id="KW-0143">Chaperone</keyword>
<evidence type="ECO:0000256" key="1">
    <source>
        <dbReference type="ARBA" id="ARBA00022490"/>
    </source>
</evidence>
<keyword evidence="1" id="KW-0963">Cytoplasm</keyword>
<dbReference type="GO" id="GO:0044183">
    <property type="term" value="F:protein folding chaperone"/>
    <property type="evidence" value="ECO:0007669"/>
    <property type="project" value="TreeGrafter"/>
</dbReference>
<protein>
    <submittedName>
        <fullName evidence="6">Molecular chaperone Hsp33</fullName>
    </submittedName>
</protein>
<dbReference type="RefSeq" id="WP_073154894.1">
    <property type="nucleotide sequence ID" value="NZ_FQVL01000006.1"/>
</dbReference>
<keyword evidence="5" id="KW-0676">Redox-active center</keyword>
<evidence type="ECO:0000313" key="7">
    <source>
        <dbReference type="Proteomes" id="UP000184476"/>
    </source>
</evidence>
<dbReference type="Pfam" id="PF01430">
    <property type="entry name" value="HSP33"/>
    <property type="match status" value="1"/>
</dbReference>
<dbReference type="Gene3D" id="3.55.30.10">
    <property type="entry name" value="Hsp33 domain"/>
    <property type="match status" value="1"/>
</dbReference>
<dbReference type="SUPFAM" id="SSF64397">
    <property type="entry name" value="Hsp33 domain"/>
    <property type="match status" value="1"/>
</dbReference>
<keyword evidence="3" id="KW-1015">Disulfide bond</keyword>
<dbReference type="SUPFAM" id="SSF118352">
    <property type="entry name" value="HSP33 redox switch-like"/>
    <property type="match status" value="1"/>
</dbReference>
<dbReference type="AlphaFoldDB" id="A0A1M4Y5G3"/>
<dbReference type="PANTHER" id="PTHR30111">
    <property type="entry name" value="33 KDA CHAPERONIN"/>
    <property type="match status" value="1"/>
</dbReference>
<reference evidence="6 7" key="1">
    <citation type="submission" date="2016-11" db="EMBL/GenBank/DDBJ databases">
        <authorList>
            <person name="Jaros S."/>
            <person name="Januszkiewicz K."/>
            <person name="Wedrychowicz H."/>
        </authorList>
    </citation>
    <scope>NUCLEOTIDE SEQUENCE [LARGE SCALE GENOMIC DNA]</scope>
    <source>
        <strain evidence="6 7">DSM 44666</strain>
    </source>
</reference>
<evidence type="ECO:0000313" key="6">
    <source>
        <dbReference type="EMBL" id="SHF01001.1"/>
    </source>
</evidence>
<accession>A0A1M4Y5G3</accession>
<dbReference type="STRING" id="112248.SAMN05444392_10656"/>
<dbReference type="OrthoDB" id="9776534at2"/>
<evidence type="ECO:0000256" key="5">
    <source>
        <dbReference type="ARBA" id="ARBA00023284"/>
    </source>
</evidence>
<evidence type="ECO:0000256" key="3">
    <source>
        <dbReference type="ARBA" id="ARBA00023157"/>
    </source>
</evidence>
<keyword evidence="7" id="KW-1185">Reference proteome</keyword>
<dbReference type="InterPro" id="IPR016154">
    <property type="entry name" value="Heat_shock_Hsp33_C"/>
</dbReference>
<gene>
    <name evidence="6" type="ORF">SAMN05444392_10656</name>
</gene>
<dbReference type="InterPro" id="IPR000397">
    <property type="entry name" value="Heat_shock_Hsp33"/>
</dbReference>
<dbReference type="Proteomes" id="UP000184476">
    <property type="component" value="Unassembled WGS sequence"/>
</dbReference>
<dbReference type="GO" id="GO:0042026">
    <property type="term" value="P:protein refolding"/>
    <property type="evidence" value="ECO:0007669"/>
    <property type="project" value="TreeGrafter"/>
</dbReference>
<dbReference type="EMBL" id="FQVL01000006">
    <property type="protein sequence ID" value="SHF01001.1"/>
    <property type="molecule type" value="Genomic_DNA"/>
</dbReference>
<name>A0A1M4Y5G3_9BACL</name>
<evidence type="ECO:0000256" key="4">
    <source>
        <dbReference type="ARBA" id="ARBA00023186"/>
    </source>
</evidence>
<dbReference type="GO" id="GO:0051082">
    <property type="term" value="F:unfolded protein binding"/>
    <property type="evidence" value="ECO:0007669"/>
    <property type="project" value="InterPro"/>
</dbReference>
<dbReference type="GO" id="GO:0005737">
    <property type="term" value="C:cytoplasm"/>
    <property type="evidence" value="ECO:0007669"/>
    <property type="project" value="InterPro"/>
</dbReference>
<proteinExistence type="predicted"/>
<sequence length="280" mass="31543">MKTNLIKLLTKDKGIRLFMVDVANILEHSNLKNMKTDFAMQLYTNIFIDCCLLRGFLTEVDQRISVSVRFKPAEHTAHCDVDGSGNVNCTFSPQLTAFNGDFTDLVGDGASLSISRASWMGGIFTGMVELKSASIDSCFSYFYAKSEQTKTIFRTWIENGIARGCLIQPLPYYNSDHLQFVVDSIDSAEKYIVTEQWVELPIRVFPYATVIDEYSVQNECNCSKEMFFGILMSVETDELKNSIEVGRNEELECGICGKKYIFSTNDLEAIVKMKESEQGG</sequence>
<keyword evidence="2" id="KW-0862">Zinc</keyword>
<organism evidence="6 7">
    <name type="scientific">Seinonella peptonophila</name>
    <dbReference type="NCBI Taxonomy" id="112248"/>
    <lineage>
        <taxon>Bacteria</taxon>
        <taxon>Bacillati</taxon>
        <taxon>Bacillota</taxon>
        <taxon>Bacilli</taxon>
        <taxon>Bacillales</taxon>
        <taxon>Thermoactinomycetaceae</taxon>
        <taxon>Seinonella</taxon>
    </lineage>
</organism>
<dbReference type="PANTHER" id="PTHR30111:SF1">
    <property type="entry name" value="33 KDA CHAPERONIN"/>
    <property type="match status" value="1"/>
</dbReference>
<evidence type="ECO:0000256" key="2">
    <source>
        <dbReference type="ARBA" id="ARBA00022833"/>
    </source>
</evidence>
<dbReference type="Gene3D" id="3.90.1280.10">
    <property type="entry name" value="HSP33 redox switch-like"/>
    <property type="match status" value="1"/>
</dbReference>